<dbReference type="CDD" id="cd00093">
    <property type="entry name" value="HTH_XRE"/>
    <property type="match status" value="1"/>
</dbReference>
<feature type="domain" description="HTH cro/C1-type" evidence="2">
    <location>
        <begin position="39"/>
        <end position="98"/>
    </location>
</feature>
<dbReference type="SMART" id="SM00530">
    <property type="entry name" value="HTH_XRE"/>
    <property type="match status" value="1"/>
</dbReference>
<dbReference type="PROSITE" id="PS50943">
    <property type="entry name" value="HTH_CROC1"/>
    <property type="match status" value="1"/>
</dbReference>
<keyword evidence="4" id="KW-1185">Reference proteome</keyword>
<dbReference type="Pfam" id="PF01381">
    <property type="entry name" value="HTH_3"/>
    <property type="match status" value="1"/>
</dbReference>
<dbReference type="EMBL" id="BAAAQN010000021">
    <property type="protein sequence ID" value="GAA2034675.1"/>
    <property type="molecule type" value="Genomic_DNA"/>
</dbReference>
<evidence type="ECO:0000256" key="1">
    <source>
        <dbReference type="SAM" id="MobiDB-lite"/>
    </source>
</evidence>
<accession>A0ABP5FY98</accession>
<name>A0ABP5FY98_9ACTN</name>
<comment type="caution">
    <text evidence="3">The sequence shown here is derived from an EMBL/GenBank/DDBJ whole genome shotgun (WGS) entry which is preliminary data.</text>
</comment>
<dbReference type="Proteomes" id="UP001500751">
    <property type="component" value="Unassembled WGS sequence"/>
</dbReference>
<evidence type="ECO:0000313" key="3">
    <source>
        <dbReference type="EMBL" id="GAA2034675.1"/>
    </source>
</evidence>
<evidence type="ECO:0000259" key="2">
    <source>
        <dbReference type="PROSITE" id="PS50943"/>
    </source>
</evidence>
<protein>
    <recommendedName>
        <fullName evidence="2">HTH cro/C1-type domain-containing protein</fullName>
    </recommendedName>
</protein>
<proteinExistence type="predicted"/>
<evidence type="ECO:0000313" key="4">
    <source>
        <dbReference type="Proteomes" id="UP001500751"/>
    </source>
</evidence>
<dbReference type="InterPro" id="IPR001387">
    <property type="entry name" value="Cro/C1-type_HTH"/>
</dbReference>
<sequence>MGVPGFYFDAPMWQPVGVTTVTEKKNPLGPIGERVQWNVERLRTARKLTKADLSARTKEAGRLIPPLGISRIEAGTRRVDADDLVVLALALNVSPSALLLPPSAGPEQINLTPTYQVSSDTAWLWAVGRRTAMDWEPGEGVPLAGSGADPAIDAEAYEREKEFGRRQVAYESLSGPEGLRRGSSHPAVRLARNLADVIVDLVAPSAEELQSSPNVQATRSRMARRRYAQLGIELDEIEDALTEYEARDVEVFREPGRSGQRYKWARKDGTGPEYPIEIGTEAGTHHGEEPPEPGSPTSEKD</sequence>
<dbReference type="InterPro" id="IPR010982">
    <property type="entry name" value="Lambda_DNA-bd_dom_sf"/>
</dbReference>
<organism evidence="3 4">
    <name type="scientific">Catenulispora yoronensis</name>
    <dbReference type="NCBI Taxonomy" id="450799"/>
    <lineage>
        <taxon>Bacteria</taxon>
        <taxon>Bacillati</taxon>
        <taxon>Actinomycetota</taxon>
        <taxon>Actinomycetes</taxon>
        <taxon>Catenulisporales</taxon>
        <taxon>Catenulisporaceae</taxon>
        <taxon>Catenulispora</taxon>
    </lineage>
</organism>
<reference evidence="4" key="1">
    <citation type="journal article" date="2019" name="Int. J. Syst. Evol. Microbiol.">
        <title>The Global Catalogue of Microorganisms (GCM) 10K type strain sequencing project: providing services to taxonomists for standard genome sequencing and annotation.</title>
        <authorList>
            <consortium name="The Broad Institute Genomics Platform"/>
            <consortium name="The Broad Institute Genome Sequencing Center for Infectious Disease"/>
            <person name="Wu L."/>
            <person name="Ma J."/>
        </authorList>
    </citation>
    <scope>NUCLEOTIDE SEQUENCE [LARGE SCALE GENOMIC DNA]</scope>
    <source>
        <strain evidence="4">JCM 16014</strain>
    </source>
</reference>
<feature type="region of interest" description="Disordered" evidence="1">
    <location>
        <begin position="255"/>
        <end position="301"/>
    </location>
</feature>
<dbReference type="SUPFAM" id="SSF47413">
    <property type="entry name" value="lambda repressor-like DNA-binding domains"/>
    <property type="match status" value="1"/>
</dbReference>
<dbReference type="Gene3D" id="1.10.260.40">
    <property type="entry name" value="lambda repressor-like DNA-binding domains"/>
    <property type="match status" value="1"/>
</dbReference>
<gene>
    <name evidence="3" type="ORF">GCM10009839_39010</name>
</gene>